<dbReference type="EMBL" id="JANPWB010000015">
    <property type="protein sequence ID" value="KAJ1087524.1"/>
    <property type="molecule type" value="Genomic_DNA"/>
</dbReference>
<sequence length="119" mass="13773">MLALCAIVQNVSRLRGFDHKVLLFLSLCVPRNKLVSHTVLLDHYCASDQSLAFNPHPSLLPDPAWKSRRVYLRVIRDHERRQRSPLMERAFNNQVGAAHLQFRTVAHKWKLDCALGHRV</sequence>
<dbReference type="Proteomes" id="UP001066276">
    <property type="component" value="Chromosome 11"/>
</dbReference>
<keyword evidence="2" id="KW-1185">Reference proteome</keyword>
<proteinExistence type="predicted"/>
<name>A0AAV7LAH6_PLEWA</name>
<dbReference type="AlphaFoldDB" id="A0AAV7LAH6"/>
<reference evidence="1" key="1">
    <citation type="journal article" date="2022" name="bioRxiv">
        <title>Sequencing and chromosome-scale assembly of the giantPleurodeles waltlgenome.</title>
        <authorList>
            <person name="Brown T."/>
            <person name="Elewa A."/>
            <person name="Iarovenko S."/>
            <person name="Subramanian E."/>
            <person name="Araus A.J."/>
            <person name="Petzold A."/>
            <person name="Susuki M."/>
            <person name="Suzuki K.-i.T."/>
            <person name="Hayashi T."/>
            <person name="Toyoda A."/>
            <person name="Oliveira C."/>
            <person name="Osipova E."/>
            <person name="Leigh N.D."/>
            <person name="Simon A."/>
            <person name="Yun M.H."/>
        </authorList>
    </citation>
    <scope>NUCLEOTIDE SEQUENCE</scope>
    <source>
        <strain evidence="1">20211129_DDA</strain>
        <tissue evidence="1">Liver</tissue>
    </source>
</reference>
<accession>A0AAV7LAH6</accession>
<protein>
    <submittedName>
        <fullName evidence="1">Uncharacterized protein</fullName>
    </submittedName>
</protein>
<evidence type="ECO:0000313" key="1">
    <source>
        <dbReference type="EMBL" id="KAJ1087524.1"/>
    </source>
</evidence>
<gene>
    <name evidence="1" type="ORF">NDU88_000691</name>
</gene>
<evidence type="ECO:0000313" key="2">
    <source>
        <dbReference type="Proteomes" id="UP001066276"/>
    </source>
</evidence>
<comment type="caution">
    <text evidence="1">The sequence shown here is derived from an EMBL/GenBank/DDBJ whole genome shotgun (WGS) entry which is preliminary data.</text>
</comment>
<organism evidence="1 2">
    <name type="scientific">Pleurodeles waltl</name>
    <name type="common">Iberian ribbed newt</name>
    <dbReference type="NCBI Taxonomy" id="8319"/>
    <lineage>
        <taxon>Eukaryota</taxon>
        <taxon>Metazoa</taxon>
        <taxon>Chordata</taxon>
        <taxon>Craniata</taxon>
        <taxon>Vertebrata</taxon>
        <taxon>Euteleostomi</taxon>
        <taxon>Amphibia</taxon>
        <taxon>Batrachia</taxon>
        <taxon>Caudata</taxon>
        <taxon>Salamandroidea</taxon>
        <taxon>Salamandridae</taxon>
        <taxon>Pleurodelinae</taxon>
        <taxon>Pleurodeles</taxon>
    </lineage>
</organism>